<name>A0A7R8W1L5_TIMDO</name>
<gene>
    <name evidence="1" type="ORF">TDIB3V08_LOCUS13008</name>
</gene>
<evidence type="ECO:0000313" key="1">
    <source>
        <dbReference type="EMBL" id="CAD7206859.1"/>
    </source>
</evidence>
<dbReference type="AlphaFoldDB" id="A0A7R8W1L5"/>
<organism evidence="1">
    <name type="scientific">Timema douglasi</name>
    <name type="common">Walking stick</name>
    <dbReference type="NCBI Taxonomy" id="61478"/>
    <lineage>
        <taxon>Eukaryota</taxon>
        <taxon>Metazoa</taxon>
        <taxon>Ecdysozoa</taxon>
        <taxon>Arthropoda</taxon>
        <taxon>Hexapoda</taxon>
        <taxon>Insecta</taxon>
        <taxon>Pterygota</taxon>
        <taxon>Neoptera</taxon>
        <taxon>Polyneoptera</taxon>
        <taxon>Phasmatodea</taxon>
        <taxon>Timematodea</taxon>
        <taxon>Timematoidea</taxon>
        <taxon>Timematidae</taxon>
        <taxon>Timema</taxon>
    </lineage>
</organism>
<sequence length="102" mass="11104">MDQHLSEDPQEMNTCQILTAALLVTCLAGGESSRSPSPRLQFNFNKYVDTLVTKIRTSAPDMGLDPLPLPDVNKTLTVVGRPGPLQPLCPETGLQSIIERTN</sequence>
<reference evidence="1" key="1">
    <citation type="submission" date="2020-11" db="EMBL/GenBank/DDBJ databases">
        <authorList>
            <person name="Tran Van P."/>
        </authorList>
    </citation>
    <scope>NUCLEOTIDE SEQUENCE</scope>
</reference>
<dbReference type="EMBL" id="OA588034">
    <property type="protein sequence ID" value="CAD7206859.1"/>
    <property type="molecule type" value="Genomic_DNA"/>
</dbReference>
<protein>
    <submittedName>
        <fullName evidence="1">Uncharacterized protein</fullName>
    </submittedName>
</protein>
<proteinExistence type="predicted"/>
<accession>A0A7R8W1L5</accession>